<name>A0A3M7RW56_BRAPC</name>
<reference evidence="2 3" key="1">
    <citation type="journal article" date="2018" name="Sci. Rep.">
        <title>Genomic signatures of local adaptation to the degree of environmental predictability in rotifers.</title>
        <authorList>
            <person name="Franch-Gras L."/>
            <person name="Hahn C."/>
            <person name="Garcia-Roger E.M."/>
            <person name="Carmona M.J."/>
            <person name="Serra M."/>
            <person name="Gomez A."/>
        </authorList>
    </citation>
    <scope>NUCLEOTIDE SEQUENCE [LARGE SCALE GENOMIC DNA]</scope>
    <source>
        <strain evidence="2">HYR1</strain>
    </source>
</reference>
<accession>A0A3M7RW56</accession>
<keyword evidence="1" id="KW-0732">Signal</keyword>
<dbReference type="Proteomes" id="UP000276133">
    <property type="component" value="Unassembled WGS sequence"/>
</dbReference>
<comment type="caution">
    <text evidence="2">The sequence shown here is derived from an EMBL/GenBank/DDBJ whole genome shotgun (WGS) entry which is preliminary data.</text>
</comment>
<evidence type="ECO:0000256" key="1">
    <source>
        <dbReference type="SAM" id="SignalP"/>
    </source>
</evidence>
<gene>
    <name evidence="2" type="ORF">BpHYR1_011824</name>
</gene>
<evidence type="ECO:0008006" key="4">
    <source>
        <dbReference type="Google" id="ProtNLM"/>
    </source>
</evidence>
<feature type="chain" id="PRO_5018302575" description="Secreted protein" evidence="1">
    <location>
        <begin position="25"/>
        <end position="153"/>
    </location>
</feature>
<dbReference type="EMBL" id="REGN01002500">
    <property type="protein sequence ID" value="RNA27746.1"/>
    <property type="molecule type" value="Genomic_DNA"/>
</dbReference>
<feature type="signal peptide" evidence="1">
    <location>
        <begin position="1"/>
        <end position="24"/>
    </location>
</feature>
<dbReference type="AlphaFoldDB" id="A0A3M7RW56"/>
<organism evidence="2 3">
    <name type="scientific">Brachionus plicatilis</name>
    <name type="common">Marine rotifer</name>
    <name type="synonym">Brachionus muelleri</name>
    <dbReference type="NCBI Taxonomy" id="10195"/>
    <lineage>
        <taxon>Eukaryota</taxon>
        <taxon>Metazoa</taxon>
        <taxon>Spiralia</taxon>
        <taxon>Gnathifera</taxon>
        <taxon>Rotifera</taxon>
        <taxon>Eurotatoria</taxon>
        <taxon>Monogononta</taxon>
        <taxon>Pseudotrocha</taxon>
        <taxon>Ploima</taxon>
        <taxon>Brachionidae</taxon>
        <taxon>Brachionus</taxon>
    </lineage>
</organism>
<keyword evidence="3" id="KW-1185">Reference proteome</keyword>
<evidence type="ECO:0000313" key="3">
    <source>
        <dbReference type="Proteomes" id="UP000276133"/>
    </source>
</evidence>
<protein>
    <recommendedName>
        <fullName evidence="4">Secreted protein</fullName>
    </recommendedName>
</protein>
<proteinExistence type="predicted"/>
<sequence>MQLGLVRTLLSVLVGQFVQIDVEAGTAGRQHVHHSIIGQSHFEFHLLELSADAPRRLVGVQLGGGPGACYFARRPDAGRAQRLPQPHVHHVVLASVLHVHSLHRDPLQVQVAPRRVRAHHIAYVDVQAGIRIVGTSGRGLAGSRERERMRFAN</sequence>
<evidence type="ECO:0000313" key="2">
    <source>
        <dbReference type="EMBL" id="RNA27746.1"/>
    </source>
</evidence>